<keyword evidence="1" id="KW-1133">Transmembrane helix</keyword>
<dbReference type="EMBL" id="PDKS01000001">
    <property type="protein sequence ID" value="PPI87352.1"/>
    <property type="molecule type" value="Genomic_DNA"/>
</dbReference>
<feature type="transmembrane region" description="Helical" evidence="1">
    <location>
        <begin position="71"/>
        <end position="93"/>
    </location>
</feature>
<organism evidence="2 3">
    <name type="scientific">Candidatus Pantoea edessiphila</name>
    <dbReference type="NCBI Taxonomy" id="2044610"/>
    <lineage>
        <taxon>Bacteria</taxon>
        <taxon>Pseudomonadati</taxon>
        <taxon>Pseudomonadota</taxon>
        <taxon>Gammaproteobacteria</taxon>
        <taxon>Enterobacterales</taxon>
        <taxon>Erwiniaceae</taxon>
        <taxon>Pantoea</taxon>
    </lineage>
</organism>
<evidence type="ECO:0000256" key="1">
    <source>
        <dbReference type="SAM" id="Phobius"/>
    </source>
</evidence>
<sequence length="331" mass="37287">MFDTKINDNMEKNSLNQRTSDVLHGSSICWSSIFVGVIFTFIIHIFFTLLGTVITKTVIDQNGLYKIGNNVLIWTGVTLILSISVGSFIAGRLARCAGALHGLLVFCLNTLITVWLAFLLSTNILGDIMNIAYSNLKNIEDNINGKSISATKWHNNKKNVVDRNTNKLKGEVDIGFSNNFDKYQSNLDQMVYKLARTVYNDNMFYITNDLNISHIDLVGFFQKTQNYDNNILSVNDTKISNKKAIISNIKKPDREIDKAIKEKETDKKLESDINKQETTSNKDILPSNNAAFSKIVKKSITKHTWFTLGVMISEACLSIIMGIIGYRSKFN</sequence>
<keyword evidence="1" id="KW-0812">Transmembrane</keyword>
<dbReference type="AlphaFoldDB" id="A0A2P5SYH1"/>
<keyword evidence="1" id="KW-0472">Membrane</keyword>
<accession>A0A2P5SYH1</accession>
<feature type="transmembrane region" description="Helical" evidence="1">
    <location>
        <begin position="304"/>
        <end position="326"/>
    </location>
</feature>
<gene>
    <name evidence="2" type="ORF">CRV11_00205</name>
</gene>
<proteinExistence type="predicted"/>
<feature type="transmembrane region" description="Helical" evidence="1">
    <location>
        <begin position="99"/>
        <end position="120"/>
    </location>
</feature>
<reference evidence="2 3" key="1">
    <citation type="journal article" date="2018" name="Genome Biol. Evol.">
        <title>Cladogenesis and Genomic Streamlining in Extracellular Endosymbionts of Tropical Stink Bugs.</title>
        <authorList>
            <person name="Otero-Bravo A."/>
            <person name="Goffredi S."/>
            <person name="Sabree Z.L."/>
        </authorList>
    </citation>
    <scope>NUCLEOTIDE SEQUENCE [LARGE SCALE GENOMIC DNA]</scope>
    <source>
        <strain evidence="2 3">SoET</strain>
    </source>
</reference>
<evidence type="ECO:0000313" key="2">
    <source>
        <dbReference type="EMBL" id="PPI87352.1"/>
    </source>
</evidence>
<dbReference type="RefSeq" id="WP_136131348.1">
    <property type="nucleotide sequence ID" value="NZ_PDKS01000001.1"/>
</dbReference>
<feature type="transmembrane region" description="Helical" evidence="1">
    <location>
        <begin position="33"/>
        <end position="59"/>
    </location>
</feature>
<evidence type="ECO:0000313" key="3">
    <source>
        <dbReference type="Proteomes" id="UP000296034"/>
    </source>
</evidence>
<dbReference type="Proteomes" id="UP000296034">
    <property type="component" value="Unassembled WGS sequence"/>
</dbReference>
<dbReference type="OrthoDB" id="2154696at2"/>
<protein>
    <submittedName>
        <fullName evidence="2">Uncharacterized protein</fullName>
    </submittedName>
</protein>
<comment type="caution">
    <text evidence="2">The sequence shown here is derived from an EMBL/GenBank/DDBJ whole genome shotgun (WGS) entry which is preliminary data.</text>
</comment>
<name>A0A2P5SYH1_9GAMM</name>